<organism evidence="1 2">
    <name type="scientific">Zestosphaera tikiterensis</name>
    <dbReference type="NCBI Taxonomy" id="1973259"/>
    <lineage>
        <taxon>Archaea</taxon>
        <taxon>Thermoproteota</taxon>
        <taxon>Thermoprotei</taxon>
        <taxon>Desulfurococcales</taxon>
        <taxon>Desulfurococcaceae</taxon>
        <taxon>Zestosphaera</taxon>
    </lineage>
</organism>
<gene>
    <name evidence="1" type="ORF">B7O98_00325</name>
</gene>
<evidence type="ECO:0000313" key="2">
    <source>
        <dbReference type="Proteomes" id="UP000244093"/>
    </source>
</evidence>
<dbReference type="EMBL" id="NBVN01000001">
    <property type="protein sequence ID" value="PUA33902.1"/>
    <property type="molecule type" value="Genomic_DNA"/>
</dbReference>
<evidence type="ECO:0000313" key="1">
    <source>
        <dbReference type="EMBL" id="PUA33902.1"/>
    </source>
</evidence>
<dbReference type="AlphaFoldDB" id="A0A2R7YAK9"/>
<protein>
    <submittedName>
        <fullName evidence="1">Uncharacterized protein</fullName>
    </submittedName>
</protein>
<name>A0A2R7YAK9_9CREN</name>
<dbReference type="Proteomes" id="UP000244093">
    <property type="component" value="Unassembled WGS sequence"/>
</dbReference>
<reference evidence="1 2" key="1">
    <citation type="journal article" date="2018" name="Syst. Appl. Microbiol.">
        <title>A new symbiotic nanoarchaeote (Candidatus Nanoclepta minutus) and its host (Zestosphaera tikiterensis gen. nov., sp. nov.) from a New Zealand hot spring.</title>
        <authorList>
            <person name="St John E."/>
            <person name="Liu Y."/>
            <person name="Podar M."/>
            <person name="Stott M.B."/>
            <person name="Meneghin J."/>
            <person name="Chen Z."/>
            <person name="Lagutin K."/>
            <person name="Mitchell K."/>
            <person name="Reysenbach A.L."/>
        </authorList>
    </citation>
    <scope>NUCLEOTIDE SEQUENCE [LARGE SCALE GENOMIC DNA]</scope>
    <source>
        <strain evidence="1">NZ3</strain>
    </source>
</reference>
<proteinExistence type="predicted"/>
<accession>A0A2R7YAK9</accession>
<comment type="caution">
    <text evidence="1">The sequence shown here is derived from an EMBL/GenBank/DDBJ whole genome shotgun (WGS) entry which is preliminary data.</text>
</comment>
<sequence>MCDSISETDYSEFLLKAVNIGKERITLNKIVPLVPPNIEVKGALNKGVIKLNPNENITIIFKCKLTENF</sequence>